<reference evidence="1" key="1">
    <citation type="journal article" date="2019" name="PLoS Negl. Trop. Dis.">
        <title>Revisiting the worldwide diversity of Leptospira species in the environment.</title>
        <authorList>
            <person name="Vincent A.T."/>
            <person name="Schiettekatte O."/>
            <person name="Bourhy P."/>
            <person name="Veyrier F.J."/>
            <person name="Picardeau M."/>
        </authorList>
    </citation>
    <scope>NUCLEOTIDE SEQUENCE [LARGE SCALE GENOMIC DNA]</scope>
    <source>
        <strain evidence="1">201800277</strain>
    </source>
</reference>
<accession>A0A5F1Z4D1</accession>
<dbReference type="OrthoDB" id="10016511at2"/>
<organism evidence="1 2">
    <name type="scientific">Leptospira brenneri</name>
    <dbReference type="NCBI Taxonomy" id="2023182"/>
    <lineage>
        <taxon>Bacteria</taxon>
        <taxon>Pseudomonadati</taxon>
        <taxon>Spirochaetota</taxon>
        <taxon>Spirochaetia</taxon>
        <taxon>Leptospirales</taxon>
        <taxon>Leptospiraceae</taxon>
        <taxon>Leptospira</taxon>
    </lineage>
</organism>
<dbReference type="AlphaFoldDB" id="A0A5F1Z4D1"/>
<name>A0A5F1Z4D1_9LEPT</name>
<gene>
    <name evidence="1" type="ORF">EHQ30_17635</name>
</gene>
<dbReference type="Proteomes" id="UP000297891">
    <property type="component" value="Unassembled WGS sequence"/>
</dbReference>
<comment type="caution">
    <text evidence="1">The sequence shown here is derived from an EMBL/GenBank/DDBJ whole genome shotgun (WGS) entry which is preliminary data.</text>
</comment>
<dbReference type="RefSeq" id="WP_135677275.1">
    <property type="nucleotide sequence ID" value="NZ_RQFP01000014.1"/>
</dbReference>
<sequence length="579" mass="65918">MTERLVILQTRLQSRSYAAIRRETDLVLPIGPEAMHETKIHGWSACTLGELFQSEEYQIEKEQSQKKIDSLIESLNSFAKRKYPEFDIQIGNYYAFQLWAVIGQIHFNSFIIRSIKKKLDPTLTICYTKAKSEIFMDFRPDPGSIFSEVLSRSGIFNQGQFQIKKISEKIKATTLRERILSALPISVRTLLRRVRDYQKTKSSHHGIYDLLIIGAGGDWLKLRENSAFNRIFRSHFPPYLSDSPKKIASKELFGILNASIKDNDAIPFDLVPLAHAIQSDLDFFAKKSNEVSNSMKSYDAVVTSVLSFPVDNFLAHTAVTVGLPLIVWQHGEKGQSGFDHLSLYTELFYATDFLAYAPVVAEQYIDWLKNYRDIQIHTVGSIEKKIEWVNGETIVYATGKWFKTAVPFLDKPDPDSRLFNAHRIILNFLNDSDYTVVFKANNTPGLNEIPYEFQKIQIEYSKSFTSLLRTARAIILDTPATTLVEACSTQVPVFVLGGRNTYTEEFLSAIKRRVVWCESPEELISDLSNYLKTGSYGADVNDSSYLKKYGANLPSDDLVIKLRSILEDKILHSRSNSIT</sequence>
<proteinExistence type="predicted"/>
<evidence type="ECO:0000313" key="1">
    <source>
        <dbReference type="EMBL" id="TGK92002.1"/>
    </source>
</evidence>
<evidence type="ECO:0000313" key="2">
    <source>
        <dbReference type="Proteomes" id="UP000297891"/>
    </source>
</evidence>
<keyword evidence="2" id="KW-1185">Reference proteome</keyword>
<protein>
    <submittedName>
        <fullName evidence="1">Uncharacterized protein</fullName>
    </submittedName>
</protein>
<dbReference type="EMBL" id="RQFP01000014">
    <property type="protein sequence ID" value="TGK92002.1"/>
    <property type="molecule type" value="Genomic_DNA"/>
</dbReference>